<dbReference type="OrthoDB" id="9802867at2"/>
<evidence type="ECO:0000256" key="4">
    <source>
        <dbReference type="ARBA" id="ARBA00022827"/>
    </source>
</evidence>
<sequence>MDFNLTEEHIMIRDAARDFAQNELLPGVIERDEKQQFPTEQVKKMGELGFLGMMVDPKYGGSGLDTVSYVLAMEEISKIDASASVVMSVNNSLVCWGLETFGTEEQKQKYLVPLAKGEIIGAFCLSEPEAGSDATSQRTTAIDKGDLYLINGTKNWITNGGTASVYLVVAQTHVEKGHHGINVFIIEKGMEGFVVGNKENKLGIRGSDTHSLMFTDVKVPKENRIGEDGFGFSFAMKTLAGGRIGIASQALGIASGAYELALQYSKERKAFGKEISRHQAIAFKLADMATEIEAARFLCLKAAWDKDQHKNYDLSGAMAKLYAAETAMKVTVEAVQIHGGYGFVKEYHVERLMRDAKITQIYEGTSEIQKIVISRSILRD</sequence>
<proteinExistence type="inferred from homology"/>
<protein>
    <recommendedName>
        <fullName evidence="7">Cyclohex-1-ene-1-carbonyl-CoA dehydrogenase</fullName>
        <ecNumber evidence="6">1.3.8.10</ecNumber>
    </recommendedName>
</protein>
<dbReference type="Proteomes" id="UP000059672">
    <property type="component" value="Chromosome"/>
</dbReference>
<dbReference type="SUPFAM" id="SSF47203">
    <property type="entry name" value="Acyl-CoA dehydrogenase C-terminal domain-like"/>
    <property type="match status" value="1"/>
</dbReference>
<evidence type="ECO:0000259" key="10">
    <source>
        <dbReference type="Pfam" id="PF02770"/>
    </source>
</evidence>
<dbReference type="InterPro" id="IPR006089">
    <property type="entry name" value="Acyl-CoA_DH_CS"/>
</dbReference>
<reference evidence="12 13" key="2">
    <citation type="journal article" date="2016" name="Int. J. Syst. Evol. Microbiol.">
        <title>Lutibacter profundi sp. nov., isolated from a deep-sea hydrothermal system on the Arctic Mid-Ocean Ridge and emended description of the genus Lutibacter.</title>
        <authorList>
            <person name="Le Moine Bauer S."/>
            <person name="Roalkvam I."/>
            <person name="Steen I.H."/>
            <person name="Dahle H."/>
        </authorList>
    </citation>
    <scope>NUCLEOTIDE SEQUENCE [LARGE SCALE GENOMIC DNA]</scope>
    <source>
        <strain evidence="12 13">LP1</strain>
    </source>
</reference>
<keyword evidence="13" id="KW-1185">Reference proteome</keyword>
<dbReference type="KEGG" id="lut:Lupro_12115"/>
<dbReference type="PIRSF" id="PIRSF016578">
    <property type="entry name" value="HsaA"/>
    <property type="match status" value="1"/>
</dbReference>
<dbReference type="GO" id="GO:0003995">
    <property type="term" value="F:acyl-CoA dehydrogenase activity"/>
    <property type="evidence" value="ECO:0007669"/>
    <property type="project" value="InterPro"/>
</dbReference>
<organism evidence="12 13">
    <name type="scientific">Lutibacter profundi</name>
    <dbReference type="NCBI Taxonomy" id="1622118"/>
    <lineage>
        <taxon>Bacteria</taxon>
        <taxon>Pseudomonadati</taxon>
        <taxon>Bacteroidota</taxon>
        <taxon>Flavobacteriia</taxon>
        <taxon>Flavobacteriales</taxon>
        <taxon>Flavobacteriaceae</taxon>
        <taxon>Lutibacter</taxon>
    </lineage>
</organism>
<dbReference type="InterPro" id="IPR009075">
    <property type="entry name" value="AcylCo_DH/oxidase_C"/>
</dbReference>
<dbReference type="RefSeq" id="WP_068210755.1">
    <property type="nucleotide sequence ID" value="NZ_CP013355.1"/>
</dbReference>
<dbReference type="PANTHER" id="PTHR43884:SF12">
    <property type="entry name" value="ISOVALERYL-COA DEHYDROGENASE, MITOCHONDRIAL-RELATED"/>
    <property type="match status" value="1"/>
</dbReference>
<dbReference type="GO" id="GO:0050660">
    <property type="term" value="F:flavin adenine dinucleotide binding"/>
    <property type="evidence" value="ECO:0007669"/>
    <property type="project" value="InterPro"/>
</dbReference>
<dbReference type="InterPro" id="IPR006091">
    <property type="entry name" value="Acyl-CoA_Oxase/DH_mid-dom"/>
</dbReference>
<dbReference type="PROSITE" id="PS00073">
    <property type="entry name" value="ACYL_COA_DH_2"/>
    <property type="match status" value="1"/>
</dbReference>
<dbReference type="EC" id="1.3.8.10" evidence="6"/>
<dbReference type="STRING" id="1622118.Lupro_12115"/>
<dbReference type="InterPro" id="IPR037069">
    <property type="entry name" value="AcylCoA_DH/ox_N_sf"/>
</dbReference>
<dbReference type="InterPro" id="IPR036250">
    <property type="entry name" value="AcylCo_DH-like_C"/>
</dbReference>
<comment type="cofactor">
    <cofactor evidence="1 8">
        <name>FAD</name>
        <dbReference type="ChEBI" id="CHEBI:57692"/>
    </cofactor>
</comment>
<gene>
    <name evidence="12" type="ORF">Lupro_12115</name>
</gene>
<dbReference type="Pfam" id="PF02770">
    <property type="entry name" value="Acyl-CoA_dh_M"/>
    <property type="match status" value="1"/>
</dbReference>
<evidence type="ECO:0000256" key="1">
    <source>
        <dbReference type="ARBA" id="ARBA00001974"/>
    </source>
</evidence>
<accession>A0A0X8G8I2</accession>
<dbReference type="SUPFAM" id="SSF56645">
    <property type="entry name" value="Acyl-CoA dehydrogenase NM domain-like"/>
    <property type="match status" value="1"/>
</dbReference>
<feature type="domain" description="Acyl-CoA dehydrogenase/oxidase C-terminal" evidence="9">
    <location>
        <begin position="231"/>
        <end position="378"/>
    </location>
</feature>
<evidence type="ECO:0000313" key="13">
    <source>
        <dbReference type="Proteomes" id="UP000059672"/>
    </source>
</evidence>
<evidence type="ECO:0000256" key="5">
    <source>
        <dbReference type="ARBA" id="ARBA00023002"/>
    </source>
</evidence>
<dbReference type="CDD" id="cd01158">
    <property type="entry name" value="SCAD_SBCAD"/>
    <property type="match status" value="1"/>
</dbReference>
<feature type="domain" description="Acyl-CoA oxidase/dehydrogenase middle" evidence="10">
    <location>
        <begin position="122"/>
        <end position="217"/>
    </location>
</feature>
<feature type="domain" description="Acyl-CoA dehydrogenase/oxidase N-terminal" evidence="11">
    <location>
        <begin position="6"/>
        <end position="118"/>
    </location>
</feature>
<evidence type="ECO:0000256" key="7">
    <source>
        <dbReference type="ARBA" id="ARBA00072305"/>
    </source>
</evidence>
<evidence type="ECO:0000259" key="11">
    <source>
        <dbReference type="Pfam" id="PF02771"/>
    </source>
</evidence>
<evidence type="ECO:0000256" key="3">
    <source>
        <dbReference type="ARBA" id="ARBA00022630"/>
    </source>
</evidence>
<evidence type="ECO:0000256" key="8">
    <source>
        <dbReference type="RuleBase" id="RU362125"/>
    </source>
</evidence>
<dbReference type="InterPro" id="IPR046373">
    <property type="entry name" value="Acyl-CoA_Oxase/DH_mid-dom_sf"/>
</dbReference>
<dbReference type="PATRIC" id="fig|1622118.3.peg.2487"/>
<dbReference type="EMBL" id="CP013355">
    <property type="protein sequence ID" value="AMC11961.1"/>
    <property type="molecule type" value="Genomic_DNA"/>
</dbReference>
<dbReference type="Pfam" id="PF02771">
    <property type="entry name" value="Acyl-CoA_dh_N"/>
    <property type="match status" value="1"/>
</dbReference>
<evidence type="ECO:0000313" key="12">
    <source>
        <dbReference type="EMBL" id="AMC11961.1"/>
    </source>
</evidence>
<dbReference type="PANTHER" id="PTHR43884">
    <property type="entry name" value="ACYL-COA DEHYDROGENASE"/>
    <property type="match status" value="1"/>
</dbReference>
<dbReference type="Gene3D" id="1.20.140.10">
    <property type="entry name" value="Butyryl-CoA Dehydrogenase, subunit A, domain 3"/>
    <property type="match status" value="1"/>
</dbReference>
<evidence type="ECO:0000259" key="9">
    <source>
        <dbReference type="Pfam" id="PF00441"/>
    </source>
</evidence>
<dbReference type="FunFam" id="1.10.540.10:FF:000002">
    <property type="entry name" value="Acyl-CoA dehydrogenase FadE19"/>
    <property type="match status" value="1"/>
</dbReference>
<comment type="similarity">
    <text evidence="2 8">Belongs to the acyl-CoA dehydrogenase family.</text>
</comment>
<dbReference type="Pfam" id="PF00441">
    <property type="entry name" value="Acyl-CoA_dh_1"/>
    <property type="match status" value="1"/>
</dbReference>
<dbReference type="FunFam" id="1.20.140.10:FF:000004">
    <property type="entry name" value="Acyl-CoA dehydrogenase FadE25"/>
    <property type="match status" value="1"/>
</dbReference>
<evidence type="ECO:0000256" key="6">
    <source>
        <dbReference type="ARBA" id="ARBA00066362"/>
    </source>
</evidence>
<dbReference type="Gene3D" id="1.10.540.10">
    <property type="entry name" value="Acyl-CoA dehydrogenase/oxidase, N-terminal domain"/>
    <property type="match status" value="1"/>
</dbReference>
<dbReference type="AlphaFoldDB" id="A0A0X8G8I2"/>
<evidence type="ECO:0000256" key="2">
    <source>
        <dbReference type="ARBA" id="ARBA00009347"/>
    </source>
</evidence>
<reference evidence="13" key="1">
    <citation type="submission" date="2015-12" db="EMBL/GenBank/DDBJ databases">
        <title>Complete genome sequence of Lutibacter profundus strain LP1.</title>
        <authorList>
            <person name="Wissuwa J."/>
            <person name="Le Moine Bauer S."/>
            <person name="Stokke R."/>
            <person name="Dahle H."/>
            <person name="Steen I.H."/>
        </authorList>
    </citation>
    <scope>NUCLEOTIDE SEQUENCE [LARGE SCALE GENOMIC DNA]</scope>
    <source>
        <strain evidence="13">LP1</strain>
    </source>
</reference>
<dbReference type="InterPro" id="IPR013786">
    <property type="entry name" value="AcylCoA_DH/ox_N"/>
</dbReference>
<dbReference type="InterPro" id="IPR009100">
    <property type="entry name" value="AcylCoA_DH/oxidase_NM_dom_sf"/>
</dbReference>
<dbReference type="FunFam" id="2.40.110.10:FF:000001">
    <property type="entry name" value="Acyl-CoA dehydrogenase, mitochondrial"/>
    <property type="match status" value="1"/>
</dbReference>
<dbReference type="PROSITE" id="PS00072">
    <property type="entry name" value="ACYL_COA_DH_1"/>
    <property type="match status" value="1"/>
</dbReference>
<keyword evidence="4 8" id="KW-0274">FAD</keyword>
<keyword evidence="3 8" id="KW-0285">Flavoprotein</keyword>
<dbReference type="Gene3D" id="2.40.110.10">
    <property type="entry name" value="Butyryl-CoA Dehydrogenase, subunit A, domain 2"/>
    <property type="match status" value="1"/>
</dbReference>
<name>A0A0X8G8I2_9FLAO</name>
<keyword evidence="5 8" id="KW-0560">Oxidoreductase</keyword>